<dbReference type="EMBL" id="FOKQ01000012">
    <property type="protein sequence ID" value="SFC42177.1"/>
    <property type="molecule type" value="Genomic_DNA"/>
</dbReference>
<dbReference type="OrthoDB" id="1819788at2"/>
<dbReference type="RefSeq" id="WP_074961141.1">
    <property type="nucleotide sequence ID" value="NZ_FOKQ01000012.1"/>
</dbReference>
<evidence type="ECO:0000313" key="2">
    <source>
        <dbReference type="Proteomes" id="UP000182192"/>
    </source>
</evidence>
<protein>
    <submittedName>
        <fullName evidence="1">Uncharacterized protein</fullName>
    </submittedName>
</protein>
<reference evidence="1 2" key="1">
    <citation type="submission" date="2016-10" db="EMBL/GenBank/DDBJ databases">
        <authorList>
            <person name="de Groot N.N."/>
        </authorList>
    </citation>
    <scope>NUCLEOTIDE SEQUENCE [LARGE SCALE GENOMIC DNA]</scope>
    <source>
        <strain evidence="1 2">AR67</strain>
    </source>
</reference>
<dbReference type="Proteomes" id="UP000182192">
    <property type="component" value="Unassembled WGS sequence"/>
</dbReference>
<organism evidence="1 2">
    <name type="scientific">Ruminococcus albus</name>
    <dbReference type="NCBI Taxonomy" id="1264"/>
    <lineage>
        <taxon>Bacteria</taxon>
        <taxon>Bacillati</taxon>
        <taxon>Bacillota</taxon>
        <taxon>Clostridia</taxon>
        <taxon>Eubacteriales</taxon>
        <taxon>Oscillospiraceae</taxon>
        <taxon>Ruminococcus</taxon>
    </lineage>
</organism>
<name>A0A1I1J0T8_RUMAL</name>
<dbReference type="AlphaFoldDB" id="A0A1I1J0T8"/>
<evidence type="ECO:0000313" key="1">
    <source>
        <dbReference type="EMBL" id="SFC42177.1"/>
    </source>
</evidence>
<gene>
    <name evidence="1" type="ORF">SAMN02910406_01698</name>
</gene>
<proteinExistence type="predicted"/>
<sequence>MKTKAKAALISAAAIVGVAGGIWFSWCSGINYERRYKKLFDKTFKGDYKITVTDSGFGTDDDAPLKIPSIMKDYDIEYKDKNGNERHLELNSGEGYLKWYQDESLSEYIRNRYTKSDGAMMTAFSLQIYNIVNDDIIDNVLPKYFEAERDPDISHRVNGDGYTINITAFDYAAGYTQYRYRNNDKVSEYLSPENCPVLSDIDMDSAADIKTFVFRVNIDITDESKYDMIDEFTEKAEALCKEYAAASDFGGNYCCTVRTLSGEEKGFEEIDKNQIFVASGEKVNFDPDDDKAHDKYKDMIVEKCGYNTSEK</sequence>
<accession>A0A1I1J0T8</accession>